<dbReference type="EMBL" id="BPWL01000001">
    <property type="protein sequence ID" value="GJJ06828.1"/>
    <property type="molecule type" value="Genomic_DNA"/>
</dbReference>
<reference evidence="1" key="1">
    <citation type="submission" date="2021-10" db="EMBL/GenBank/DDBJ databases">
        <title>De novo Genome Assembly of Clathrus columnatus (Basidiomycota, Fungi) Using Illumina and Nanopore Sequence Data.</title>
        <authorList>
            <person name="Ogiso-Tanaka E."/>
            <person name="Itagaki H."/>
            <person name="Hosoya T."/>
            <person name="Hosaka K."/>
        </authorList>
    </citation>
    <scope>NUCLEOTIDE SEQUENCE</scope>
    <source>
        <strain evidence="1">MO-923</strain>
    </source>
</reference>
<gene>
    <name evidence="1" type="ORF">Clacol_001024</name>
</gene>
<dbReference type="Proteomes" id="UP001050691">
    <property type="component" value="Unassembled WGS sequence"/>
</dbReference>
<dbReference type="AlphaFoldDB" id="A0AAV5A008"/>
<name>A0AAV5A008_9AGAM</name>
<evidence type="ECO:0000313" key="1">
    <source>
        <dbReference type="EMBL" id="GJJ06828.1"/>
    </source>
</evidence>
<keyword evidence="2" id="KW-1185">Reference proteome</keyword>
<dbReference type="Gene3D" id="1.50.10.20">
    <property type="match status" value="1"/>
</dbReference>
<protein>
    <submittedName>
        <fullName evidence="1">Uncharacterized protein</fullName>
    </submittedName>
</protein>
<organism evidence="1 2">
    <name type="scientific">Clathrus columnatus</name>
    <dbReference type="NCBI Taxonomy" id="1419009"/>
    <lineage>
        <taxon>Eukaryota</taxon>
        <taxon>Fungi</taxon>
        <taxon>Dikarya</taxon>
        <taxon>Basidiomycota</taxon>
        <taxon>Agaricomycotina</taxon>
        <taxon>Agaricomycetes</taxon>
        <taxon>Phallomycetidae</taxon>
        <taxon>Phallales</taxon>
        <taxon>Clathraceae</taxon>
        <taxon>Clathrus</taxon>
    </lineage>
</organism>
<proteinExistence type="predicted"/>
<comment type="caution">
    <text evidence="1">The sequence shown here is derived from an EMBL/GenBank/DDBJ whole genome shotgun (WGS) entry which is preliminary data.</text>
</comment>
<sequence>MSQVSVAKLDHALWSVRLPLQDPYHTLYNLARLSIAQHCVHPIPSECDWTPQLENLTYFM</sequence>
<accession>A0AAV5A008</accession>
<evidence type="ECO:0000313" key="2">
    <source>
        <dbReference type="Proteomes" id="UP001050691"/>
    </source>
</evidence>